<protein>
    <submittedName>
        <fullName evidence="1">Uncharacterized protein</fullName>
    </submittedName>
</protein>
<dbReference type="Gene3D" id="3.40.50.300">
    <property type="entry name" value="P-loop containing nucleotide triphosphate hydrolases"/>
    <property type="match status" value="1"/>
</dbReference>
<dbReference type="InterPro" id="IPR027417">
    <property type="entry name" value="P-loop_NTPase"/>
</dbReference>
<name>A0A645G2U6_9ZZZZ</name>
<sequence>MSYPLRKALQAAVYFLLDRPFYILDELDSSLTYHSALSIIARLRQRGAGLLIITHDRHFAGRIAQRGYSIVDGRMESL</sequence>
<comment type="caution">
    <text evidence="1">The sequence shown here is derived from an EMBL/GenBank/DDBJ whole genome shotgun (WGS) entry which is preliminary data.</text>
</comment>
<proteinExistence type="predicted"/>
<organism evidence="1">
    <name type="scientific">bioreactor metagenome</name>
    <dbReference type="NCBI Taxonomy" id="1076179"/>
    <lineage>
        <taxon>unclassified sequences</taxon>
        <taxon>metagenomes</taxon>
        <taxon>ecological metagenomes</taxon>
    </lineage>
</organism>
<gene>
    <name evidence="1" type="ORF">SDC9_165814</name>
</gene>
<dbReference type="CDD" id="cd00267">
    <property type="entry name" value="ABC_ATPase"/>
    <property type="match status" value="1"/>
</dbReference>
<dbReference type="AlphaFoldDB" id="A0A645G2U6"/>
<evidence type="ECO:0000313" key="1">
    <source>
        <dbReference type="EMBL" id="MPN18454.1"/>
    </source>
</evidence>
<reference evidence="1" key="1">
    <citation type="submission" date="2019-08" db="EMBL/GenBank/DDBJ databases">
        <authorList>
            <person name="Kucharzyk K."/>
            <person name="Murdoch R.W."/>
            <person name="Higgins S."/>
            <person name="Loffler F."/>
        </authorList>
    </citation>
    <scope>NUCLEOTIDE SEQUENCE</scope>
</reference>
<dbReference type="EMBL" id="VSSQ01065785">
    <property type="protein sequence ID" value="MPN18454.1"/>
    <property type="molecule type" value="Genomic_DNA"/>
</dbReference>
<accession>A0A645G2U6</accession>
<dbReference type="SUPFAM" id="SSF52540">
    <property type="entry name" value="P-loop containing nucleoside triphosphate hydrolases"/>
    <property type="match status" value="1"/>
</dbReference>